<reference evidence="1 2" key="1">
    <citation type="submission" date="2019-06" db="EMBL/GenBank/DDBJ databases">
        <title>Genomic insights into carbon and energy metabolism of Deferribacter autotrophicus revealed new metabolic traits in the phylum Deferribacteres.</title>
        <authorList>
            <person name="Slobodkin A.I."/>
            <person name="Slobodkina G.B."/>
            <person name="Allioux M."/>
            <person name="Alain K."/>
            <person name="Jebbar M."/>
            <person name="Shadrin V."/>
            <person name="Kublanov I.V."/>
            <person name="Toshchakov S.V."/>
            <person name="Bonch-Osmolovskaya E.A."/>
        </authorList>
    </citation>
    <scope>NUCLEOTIDE SEQUENCE [LARGE SCALE GENOMIC DNA]</scope>
    <source>
        <strain evidence="1 2">SL50</strain>
    </source>
</reference>
<accession>A0A5A8F6P4</accession>
<comment type="caution">
    <text evidence="1">The sequence shown here is derived from an EMBL/GenBank/DDBJ whole genome shotgun (WGS) entry which is preliminary data.</text>
</comment>
<sequence>MVYGGGVRKPQKVVFFNAILIDVKYENIIDDYLNSIFGSPKIVSEKFSFSHTSYYEKEMGNNLVKYFACYDIIDYPDKLVNYKRIAVDIEDFFKENGKRKVNIDPGYVAMEKVVAASTKNFTHRIYLGESIYADLQLYRKKKSYVALPWTFYDYQTSNALIFFEKCRIFLEEKLNAN</sequence>
<dbReference type="Pfam" id="PF14385">
    <property type="entry name" value="DUF4416"/>
    <property type="match status" value="1"/>
</dbReference>
<organism evidence="1 2">
    <name type="scientific">Deferribacter autotrophicus</name>
    <dbReference type="NCBI Taxonomy" id="500465"/>
    <lineage>
        <taxon>Bacteria</taxon>
        <taxon>Pseudomonadati</taxon>
        <taxon>Deferribacterota</taxon>
        <taxon>Deferribacteres</taxon>
        <taxon>Deferribacterales</taxon>
        <taxon>Deferribacteraceae</taxon>
        <taxon>Deferribacter</taxon>
    </lineage>
</organism>
<protein>
    <submittedName>
        <fullName evidence="1">DUF4416 family protein</fullName>
    </submittedName>
</protein>
<dbReference type="InterPro" id="IPR025529">
    <property type="entry name" value="DUF4416"/>
</dbReference>
<dbReference type="OrthoDB" id="9788989at2"/>
<dbReference type="Proteomes" id="UP000322876">
    <property type="component" value="Unassembled WGS sequence"/>
</dbReference>
<dbReference type="RefSeq" id="WP_149265146.1">
    <property type="nucleotide sequence ID" value="NZ_VFJB01000001.1"/>
</dbReference>
<keyword evidence="2" id="KW-1185">Reference proteome</keyword>
<proteinExistence type="predicted"/>
<evidence type="ECO:0000313" key="2">
    <source>
        <dbReference type="Proteomes" id="UP000322876"/>
    </source>
</evidence>
<dbReference type="AlphaFoldDB" id="A0A5A8F6P4"/>
<dbReference type="EMBL" id="VFJB01000001">
    <property type="protein sequence ID" value="KAA0259325.1"/>
    <property type="molecule type" value="Genomic_DNA"/>
</dbReference>
<gene>
    <name evidence="1" type="ORF">FHQ18_00155</name>
</gene>
<evidence type="ECO:0000313" key="1">
    <source>
        <dbReference type="EMBL" id="KAA0259325.1"/>
    </source>
</evidence>
<name>A0A5A8F6P4_9BACT</name>